<dbReference type="InterPro" id="IPR004291">
    <property type="entry name" value="Transposase_IS66_central"/>
</dbReference>
<sequence length="320" mass="36405">MTRDEAAAILELPRQQAIDAILELAQKAEKFDQLCATVSPTCPSGMTPVYLKKPGKKRRKKPGQKKGHPGVGRKRPEKVDHYKDHTLGNCPQCQSPLRKPIKSHKRYTVDIPPVEPQVTEHTVHGYWCSNCKKTVYPKVLEAMPNSTLGLSVLIMTAWLHYWVGMSVRNLVKLLATFWAFEVSPGGLTQAWNNLAATLKPIYDDIGKKIQNAAVLNADETGWRISGITHWLWCFVTDKWCYFVIDKSRGSPVIKRAIGKFFEGVLICDFWGAYNKICTLATQRCFYHLLTELEKVDKSNKSSDWKTFRKKLARLLMDAVR</sequence>
<evidence type="ECO:0000313" key="5">
    <source>
        <dbReference type="Proteomes" id="UP000603434"/>
    </source>
</evidence>
<name>A0A8J6NTG5_9BACT</name>
<feature type="domain" description="Transposase IS66 zinc-finger binding" evidence="3">
    <location>
        <begin position="89"/>
        <end position="131"/>
    </location>
</feature>
<comment type="caution">
    <text evidence="4">The sequence shown here is derived from an EMBL/GenBank/DDBJ whole genome shotgun (WGS) entry which is preliminary data.</text>
</comment>
<evidence type="ECO:0000259" key="3">
    <source>
        <dbReference type="Pfam" id="PF13005"/>
    </source>
</evidence>
<dbReference type="Pfam" id="PF13005">
    <property type="entry name" value="zf-IS66"/>
    <property type="match status" value="1"/>
</dbReference>
<evidence type="ECO:0000256" key="1">
    <source>
        <dbReference type="SAM" id="MobiDB-lite"/>
    </source>
</evidence>
<dbReference type="EMBL" id="JACNJH010000163">
    <property type="protein sequence ID" value="MBC8361992.1"/>
    <property type="molecule type" value="Genomic_DNA"/>
</dbReference>
<accession>A0A8J6NTG5</accession>
<dbReference type="PANTHER" id="PTHR33678:SF2">
    <property type="match status" value="1"/>
</dbReference>
<dbReference type="AlphaFoldDB" id="A0A8J6NTG5"/>
<organism evidence="4 5">
    <name type="scientific">Candidatus Desulfatibia profunda</name>
    <dbReference type="NCBI Taxonomy" id="2841695"/>
    <lineage>
        <taxon>Bacteria</taxon>
        <taxon>Pseudomonadati</taxon>
        <taxon>Thermodesulfobacteriota</taxon>
        <taxon>Desulfobacteria</taxon>
        <taxon>Desulfobacterales</taxon>
        <taxon>Desulfobacterales incertae sedis</taxon>
        <taxon>Candidatus Desulfatibia</taxon>
    </lineage>
</organism>
<dbReference type="InterPro" id="IPR052344">
    <property type="entry name" value="Transposase-related"/>
</dbReference>
<gene>
    <name evidence="4" type="ORF">H8E23_11410</name>
</gene>
<dbReference type="Pfam" id="PF03050">
    <property type="entry name" value="DDE_Tnp_IS66"/>
    <property type="match status" value="1"/>
</dbReference>
<feature type="non-terminal residue" evidence="4">
    <location>
        <position position="320"/>
    </location>
</feature>
<dbReference type="Proteomes" id="UP000603434">
    <property type="component" value="Unassembled WGS sequence"/>
</dbReference>
<reference evidence="4 5" key="1">
    <citation type="submission" date="2020-08" db="EMBL/GenBank/DDBJ databases">
        <title>Bridging the membrane lipid divide: bacteria of the FCB group superphylum have the potential to synthesize archaeal ether lipids.</title>
        <authorList>
            <person name="Villanueva L."/>
            <person name="Von Meijenfeldt F.A.B."/>
            <person name="Westbye A.B."/>
            <person name="Yadav S."/>
            <person name="Hopmans E.C."/>
            <person name="Dutilh B.E."/>
            <person name="Sinninghe Damste J.S."/>
        </authorList>
    </citation>
    <scope>NUCLEOTIDE SEQUENCE [LARGE SCALE GENOMIC DNA]</scope>
    <source>
        <strain evidence="4">NIOZ-UU30</strain>
    </source>
</reference>
<dbReference type="PANTHER" id="PTHR33678">
    <property type="entry name" value="BLL1576 PROTEIN"/>
    <property type="match status" value="1"/>
</dbReference>
<feature type="region of interest" description="Disordered" evidence="1">
    <location>
        <begin position="46"/>
        <end position="85"/>
    </location>
</feature>
<dbReference type="InterPro" id="IPR024474">
    <property type="entry name" value="Znf_dom_IS66"/>
</dbReference>
<proteinExistence type="predicted"/>
<protein>
    <submittedName>
        <fullName evidence="4">Transposase</fullName>
    </submittedName>
</protein>
<evidence type="ECO:0000313" key="4">
    <source>
        <dbReference type="EMBL" id="MBC8361992.1"/>
    </source>
</evidence>
<evidence type="ECO:0000259" key="2">
    <source>
        <dbReference type="Pfam" id="PF03050"/>
    </source>
</evidence>
<feature type="compositionally biased region" description="Basic residues" evidence="1">
    <location>
        <begin position="53"/>
        <end position="76"/>
    </location>
</feature>
<feature type="domain" description="Transposase IS66 central" evidence="2">
    <location>
        <begin position="151"/>
        <end position="313"/>
    </location>
</feature>